<sequence>MTQLGAVFSHIAENLDTAATMPERPTIPTAAAVAGECENALTVLRHCSVRLGDLKTSGQPTDPLGLAAVRAFRAGRAHAATLHRHLAHVLDLAVALEDTALPHEGDAEGAERERRLGYQALCAVTEARNAAVGGAREVLALSDQLPPAATPKATTTQRPRAATAVTAAPAAGQLLATAGGRRR</sequence>
<proteinExistence type="predicted"/>
<feature type="region of interest" description="Disordered" evidence="1">
    <location>
        <begin position="148"/>
        <end position="183"/>
    </location>
</feature>
<dbReference type="RefSeq" id="WP_344639696.1">
    <property type="nucleotide sequence ID" value="NZ_BAAATR010000034.1"/>
</dbReference>
<protein>
    <recommendedName>
        <fullName evidence="4">CHAD domain-containing protein</fullName>
    </recommendedName>
</protein>
<gene>
    <name evidence="2" type="ORF">GCM10010430_60430</name>
</gene>
<evidence type="ECO:0000313" key="2">
    <source>
        <dbReference type="EMBL" id="GAA2267169.1"/>
    </source>
</evidence>
<name>A0ABN3EQF1_9ACTN</name>
<evidence type="ECO:0000256" key="1">
    <source>
        <dbReference type="SAM" id="MobiDB-lite"/>
    </source>
</evidence>
<organism evidence="2 3">
    <name type="scientific">Kitasatospora cystarginea</name>
    <dbReference type="NCBI Taxonomy" id="58350"/>
    <lineage>
        <taxon>Bacteria</taxon>
        <taxon>Bacillati</taxon>
        <taxon>Actinomycetota</taxon>
        <taxon>Actinomycetes</taxon>
        <taxon>Kitasatosporales</taxon>
        <taxon>Streptomycetaceae</taxon>
        <taxon>Kitasatospora</taxon>
    </lineage>
</organism>
<dbReference type="Proteomes" id="UP001500305">
    <property type="component" value="Unassembled WGS sequence"/>
</dbReference>
<evidence type="ECO:0000313" key="3">
    <source>
        <dbReference type="Proteomes" id="UP001500305"/>
    </source>
</evidence>
<accession>A0ABN3EQF1</accession>
<evidence type="ECO:0008006" key="4">
    <source>
        <dbReference type="Google" id="ProtNLM"/>
    </source>
</evidence>
<keyword evidence="3" id="KW-1185">Reference proteome</keyword>
<comment type="caution">
    <text evidence="2">The sequence shown here is derived from an EMBL/GenBank/DDBJ whole genome shotgun (WGS) entry which is preliminary data.</text>
</comment>
<dbReference type="EMBL" id="BAAATR010000034">
    <property type="protein sequence ID" value="GAA2267169.1"/>
    <property type="molecule type" value="Genomic_DNA"/>
</dbReference>
<reference evidence="2 3" key="1">
    <citation type="journal article" date="2019" name="Int. J. Syst. Evol. Microbiol.">
        <title>The Global Catalogue of Microorganisms (GCM) 10K type strain sequencing project: providing services to taxonomists for standard genome sequencing and annotation.</title>
        <authorList>
            <consortium name="The Broad Institute Genomics Platform"/>
            <consortium name="The Broad Institute Genome Sequencing Center for Infectious Disease"/>
            <person name="Wu L."/>
            <person name="Ma J."/>
        </authorList>
    </citation>
    <scope>NUCLEOTIDE SEQUENCE [LARGE SCALE GENOMIC DNA]</scope>
    <source>
        <strain evidence="2 3">JCM 7356</strain>
    </source>
</reference>